<organism evidence="1 2">
    <name type="scientific">Eretmocerus hayati</name>
    <dbReference type="NCBI Taxonomy" id="131215"/>
    <lineage>
        <taxon>Eukaryota</taxon>
        <taxon>Metazoa</taxon>
        <taxon>Ecdysozoa</taxon>
        <taxon>Arthropoda</taxon>
        <taxon>Hexapoda</taxon>
        <taxon>Insecta</taxon>
        <taxon>Pterygota</taxon>
        <taxon>Neoptera</taxon>
        <taxon>Endopterygota</taxon>
        <taxon>Hymenoptera</taxon>
        <taxon>Apocrita</taxon>
        <taxon>Proctotrupomorpha</taxon>
        <taxon>Chalcidoidea</taxon>
        <taxon>Aphelinidae</taxon>
        <taxon>Aphelininae</taxon>
        <taxon>Eretmocerus</taxon>
    </lineage>
</organism>
<reference evidence="1" key="1">
    <citation type="submission" date="2023-04" db="EMBL/GenBank/DDBJ databases">
        <title>A chromosome-level genome assembly of the parasitoid wasp Eretmocerus hayati.</title>
        <authorList>
            <person name="Zhong Y."/>
            <person name="Liu S."/>
            <person name="Liu Y."/>
        </authorList>
    </citation>
    <scope>NUCLEOTIDE SEQUENCE</scope>
    <source>
        <strain evidence="1">ZJU_SS_LIU_2023</strain>
    </source>
</reference>
<dbReference type="EMBL" id="CM056741">
    <property type="protein sequence ID" value="KAJ8683659.1"/>
    <property type="molecule type" value="Genomic_DNA"/>
</dbReference>
<name>A0ACC2PM45_9HYME</name>
<protein>
    <submittedName>
        <fullName evidence="1">Uncharacterized protein</fullName>
    </submittedName>
</protein>
<evidence type="ECO:0000313" key="2">
    <source>
        <dbReference type="Proteomes" id="UP001239111"/>
    </source>
</evidence>
<gene>
    <name evidence="1" type="ORF">QAD02_019451</name>
</gene>
<evidence type="ECO:0000313" key="1">
    <source>
        <dbReference type="EMBL" id="KAJ8683659.1"/>
    </source>
</evidence>
<sequence length="1160" mass="131601">MCLYKLIAHGKIPIDHICLLRKKVLHRVLPNNHIVRSVNTLSDFDKLQNSNFLHGTEHLYGNITDDFKAEHESEAAQDDNDVCQDNANSSIHEDPARLNEINLQMLPGKLHDQIFKNKGCDVSAKECDVSSIKEEFDRFGITPKCDTEIPSVNIAIPGLRGQNIEEHFLNIANEQAQPYINVVQKLMCDLPPIPNDFVFQEGWTKYGANGPEAVEHPEEDALVFDVEVCMKNGPLPTLATAASPTAWYSWVSKQLIEDSANEVIHKHLTPDVLIPLESTKVEKGFSLSKFQQKPKIIVGHNISYDRVRVKEQYWLNTSATKFLDTMSLHIAISGTNSYQRAMLRSNNSDTEIDHLNSISSLNNLVDVYKLYCKKELDKTQKDIFVDGDLQEIKKMFNESMMYCASDVAATHEILRKIFPMFEERFPHPATFAGMLELSSTYLPVNHNWKRFIEEADTTYDDLNLESKICLSKKADLVCRLMKEEKYKLDPWMWNEDWSTRNISLKKGYEKLYKERKEQKDLDEEQELKVKFQYLIETRNFLPKKMPHMPGYPNWYRKLCYKQSDAPISYPKTQKISNSMLITPKLLNLTWNNHPLHHIRKHGWGFLVPYKREDVSTNIPLQQIANLSNMKSRLQTSLASGTHTSIPLDLDNDFGDPFSHQILLSNDIQKDCKKNNQPHDDIDECCHFFKLPHKNGVLFNVGNPLSKDFLSKFSENVLAGADASAARILEISKLCSYWKNNRDRILSQLVIWLDSKDSNTDEKKARNPTNFGVILPQVVVSGTVTRRAVEPTWMTASNAHSERIGSELRSMIAAPTGYSIVGADVDSQELWIASVIGDAFTDGKKIQGGTPFSWMTLIGSKSQGTDMHSVTAKVVGISRDQAKIINYARIYGAGQKFAERLLKQFNPTMSDTEAAAKSKKMFAMTKGKKSYRMKKKYLSDDFVDKPYSAYEALKISKLLRKSVNTIFGKSSWIGGTESAMFNSLEAIAHQPKPSTPFLNSRLSRALESGADEKHLPTKINWVVQSSAVDFLHLILVCMRWLMKDKAKLCLTFHDEVRYLVPSKQKYNAALAMHVTNLLVRSFFVSRLKMNDLPMSVAFFTAVEVDSILRKEATQDCKTPSNPQGLQEGYGISHGESLSVWDAVDKSKGCVGVLTTTSKKTN</sequence>
<dbReference type="Proteomes" id="UP001239111">
    <property type="component" value="Chromosome 1"/>
</dbReference>
<accession>A0ACC2PM45</accession>
<proteinExistence type="predicted"/>
<comment type="caution">
    <text evidence="1">The sequence shown here is derived from an EMBL/GenBank/DDBJ whole genome shotgun (WGS) entry which is preliminary data.</text>
</comment>
<keyword evidence="2" id="KW-1185">Reference proteome</keyword>